<keyword evidence="2 4" id="KW-0807">Transducer</keyword>
<dbReference type="EMBL" id="CP140153">
    <property type="protein sequence ID" value="WQH16609.1"/>
    <property type="molecule type" value="Genomic_DNA"/>
</dbReference>
<dbReference type="Gene3D" id="1.10.287.950">
    <property type="entry name" value="Methyl-accepting chemotaxis protein"/>
    <property type="match status" value="1"/>
</dbReference>
<evidence type="ECO:0000259" key="8">
    <source>
        <dbReference type="PROSITE" id="PS50885"/>
    </source>
</evidence>
<name>A0ABZ0YZ15_9GAMM</name>
<feature type="transmembrane region" description="Helical" evidence="6">
    <location>
        <begin position="192"/>
        <end position="216"/>
    </location>
</feature>
<keyword evidence="6" id="KW-0812">Transmembrane</keyword>
<keyword evidence="6" id="KW-1133">Transmembrane helix</keyword>
<evidence type="ECO:0000256" key="3">
    <source>
        <dbReference type="ARBA" id="ARBA00029447"/>
    </source>
</evidence>
<dbReference type="Pfam" id="PF12729">
    <property type="entry name" value="4HB_MCP_1"/>
    <property type="match status" value="1"/>
</dbReference>
<feature type="coiled-coil region" evidence="5">
    <location>
        <begin position="339"/>
        <end position="369"/>
    </location>
</feature>
<protein>
    <submittedName>
        <fullName evidence="9">Methyl-accepting chemotaxis protein</fullName>
    </submittedName>
</protein>
<proteinExistence type="inferred from homology"/>
<keyword evidence="10" id="KW-1185">Reference proteome</keyword>
<sequence length="544" mass="59291">MARLNWGITQRLWLGFGALLALLITIAAVSVIQSRDLSHVVQRLSVEVVERVQLSQTLVSEVETFQTAQKSGLLARATLRIPQSRDYFDRAEQAAARIEEQMAAMDAGLSDRERGLIDSFRKPWQQYLEVHKVVREKASQGQIEPALGLLENEGAPRLDEARAALARLTDFLREDLAAQRQSVAERMQRDQLILIGIVVLSLLIGGLLALTTARYLRGSLDRVLNVAARVVDGDLTARTGLTRDDEISAMGQALDGTCRQFEEVVGQVSGVARSMKERSSSLSQAGERVVDGMHRQETATERANDLMGRNLAEVEGVVGHSDRAARYAEEVDRLSSGGLQRVEATLTALKELTDRLNQAGAIIHQLDEHGGEIGSVVDMIRTVSEQTNLLALNAAIEAARAGEHGRGFAVVADEVRTLSMRTRESTDRIAEMIGALKTTMHQAAELMADSGEYAARTLQEAEQAGGQLKEIDQAVSKIRDMNGRIAAAAQSQRGEAQELGSALQEIAVLAGEAIEISRENERMGSAMREQSDDLGALVGRFRLS</sequence>
<evidence type="ECO:0000256" key="2">
    <source>
        <dbReference type="ARBA" id="ARBA00023224"/>
    </source>
</evidence>
<evidence type="ECO:0000256" key="4">
    <source>
        <dbReference type="PROSITE-ProRule" id="PRU00284"/>
    </source>
</evidence>
<feature type="domain" description="Methyl-accepting transducer" evidence="7">
    <location>
        <begin position="271"/>
        <end position="507"/>
    </location>
</feature>
<feature type="transmembrane region" description="Helical" evidence="6">
    <location>
        <begin position="12"/>
        <end position="32"/>
    </location>
</feature>
<organism evidence="9 10">
    <name type="scientific">Guyparkeria halophila</name>
    <dbReference type="NCBI Taxonomy" id="47960"/>
    <lineage>
        <taxon>Bacteria</taxon>
        <taxon>Pseudomonadati</taxon>
        <taxon>Pseudomonadota</taxon>
        <taxon>Gammaproteobacteria</taxon>
        <taxon>Chromatiales</taxon>
        <taxon>Thioalkalibacteraceae</taxon>
        <taxon>Guyparkeria</taxon>
    </lineage>
</organism>
<evidence type="ECO:0000259" key="7">
    <source>
        <dbReference type="PROSITE" id="PS50111"/>
    </source>
</evidence>
<dbReference type="InterPro" id="IPR004089">
    <property type="entry name" value="MCPsignal_dom"/>
</dbReference>
<dbReference type="InterPro" id="IPR024478">
    <property type="entry name" value="HlyB_4HB_MCP"/>
</dbReference>
<evidence type="ECO:0000313" key="9">
    <source>
        <dbReference type="EMBL" id="WQH16609.1"/>
    </source>
</evidence>
<evidence type="ECO:0000256" key="6">
    <source>
        <dbReference type="SAM" id="Phobius"/>
    </source>
</evidence>
<evidence type="ECO:0000313" key="10">
    <source>
        <dbReference type="Proteomes" id="UP001327459"/>
    </source>
</evidence>
<gene>
    <name evidence="9" type="ORF">SR882_01530</name>
</gene>
<evidence type="ECO:0000256" key="1">
    <source>
        <dbReference type="ARBA" id="ARBA00004370"/>
    </source>
</evidence>
<comment type="similarity">
    <text evidence="3">Belongs to the methyl-accepting chemotaxis (MCP) protein family.</text>
</comment>
<dbReference type="Proteomes" id="UP001327459">
    <property type="component" value="Chromosome"/>
</dbReference>
<dbReference type="PROSITE" id="PS50111">
    <property type="entry name" value="CHEMOTAXIS_TRANSDUC_2"/>
    <property type="match status" value="1"/>
</dbReference>
<dbReference type="PANTHER" id="PTHR32089">
    <property type="entry name" value="METHYL-ACCEPTING CHEMOTAXIS PROTEIN MCPB"/>
    <property type="match status" value="1"/>
</dbReference>
<dbReference type="RefSeq" id="WP_322521600.1">
    <property type="nucleotide sequence ID" value="NZ_CP140153.1"/>
</dbReference>
<evidence type="ECO:0000256" key="5">
    <source>
        <dbReference type="SAM" id="Coils"/>
    </source>
</evidence>
<comment type="subcellular location">
    <subcellularLocation>
        <location evidence="1">Membrane</location>
    </subcellularLocation>
</comment>
<reference evidence="9 10" key="1">
    <citation type="submission" date="2023-11" db="EMBL/GenBank/DDBJ databases">
        <title>MicrobeMod: A computational toolkit for identifying prokaryotic methylation and restriction-modification with nanopore sequencing.</title>
        <authorList>
            <person name="Crits-Christoph A."/>
            <person name="Kang S.C."/>
            <person name="Lee H."/>
            <person name="Ostrov N."/>
        </authorList>
    </citation>
    <scope>NUCLEOTIDE SEQUENCE [LARGE SCALE GENOMIC DNA]</scope>
    <source>
        <strain evidence="9 10">ATCC 49870</strain>
    </source>
</reference>
<keyword evidence="6" id="KW-0472">Membrane</keyword>
<dbReference type="SUPFAM" id="SSF58104">
    <property type="entry name" value="Methyl-accepting chemotaxis protein (MCP) signaling domain"/>
    <property type="match status" value="1"/>
</dbReference>
<dbReference type="InterPro" id="IPR003660">
    <property type="entry name" value="HAMP_dom"/>
</dbReference>
<accession>A0ABZ0YZ15</accession>
<dbReference type="PANTHER" id="PTHR32089:SF120">
    <property type="entry name" value="METHYL-ACCEPTING CHEMOTAXIS PROTEIN TLPQ"/>
    <property type="match status" value="1"/>
</dbReference>
<feature type="domain" description="HAMP" evidence="8">
    <location>
        <begin position="214"/>
        <end position="266"/>
    </location>
</feature>
<keyword evidence="5" id="KW-0175">Coiled coil</keyword>
<dbReference type="PROSITE" id="PS50885">
    <property type="entry name" value="HAMP"/>
    <property type="match status" value="1"/>
</dbReference>
<dbReference type="Pfam" id="PF00015">
    <property type="entry name" value="MCPsignal"/>
    <property type="match status" value="1"/>
</dbReference>
<dbReference type="SMART" id="SM00283">
    <property type="entry name" value="MA"/>
    <property type="match status" value="1"/>
</dbReference>